<name>A0ABP8Q4B1_9GAMM</name>
<dbReference type="Pfam" id="PF07195">
    <property type="entry name" value="FliD_C"/>
    <property type="match status" value="1"/>
</dbReference>
<dbReference type="InterPro" id="IPR003481">
    <property type="entry name" value="FliD_N"/>
</dbReference>
<comment type="caution">
    <text evidence="8">The sequence shown here is derived from an EMBL/GenBank/DDBJ whole genome shotgun (WGS) entry which is preliminary data.</text>
</comment>
<sequence length="465" mass="48777">MATITSAGAGSGIDLESIISASVEAKRSQLQTPVTTKKTNTQINLSGLGKLKSAISSYVSTLKDMTKTGAFNKRTVEIKQDEDNPVYSVETKTGASNGQYDITVNQLAATSKFTGTFTSSTSALVTADATLSFGAGDKSFTVNVKAGDTLESIRKRINNNGDNFGVTANIINTASGEAKLVLDSGVTGAGNDMTITGTGELSSFSSNFTQTQTAQDASITVDGNTLTSDTNEFDDSIVGLSLTALRVSDTDPSDVTGATLKSNQLSITTDRTGIQDLVKGFINGYNTLVSTANGLGKRNSVVAGESQDDGGALAGDSVTRSIVNVMTGIVSSKSDQSSVYSYIFQLGIEMDKDGVLSLDEDKFNEALDNNFEQVVALFGGDDGVAGQLSSALEVYSRTGGLLAQRQDSLNSDLRELSFKQATITEQMTKYEANLRAQYGSLDSLLVQMSQSLSYLNLIANSTSSS</sequence>
<evidence type="ECO:0000313" key="8">
    <source>
        <dbReference type="EMBL" id="GAA4496714.1"/>
    </source>
</evidence>
<comment type="subunit">
    <text evidence="2 5">Homopentamer.</text>
</comment>
<keyword evidence="8" id="KW-0282">Flagellum</keyword>
<dbReference type="InterPro" id="IPR010809">
    <property type="entry name" value="FliD_C"/>
</dbReference>
<dbReference type="PANTHER" id="PTHR30288:SF0">
    <property type="entry name" value="FLAGELLAR HOOK-ASSOCIATED PROTEIN 2"/>
    <property type="match status" value="1"/>
</dbReference>
<comment type="function">
    <text evidence="5">Required for morphogenesis and for the elongation of the flagellar filament by facilitating polymerization of the flagellin monomers at the tip of growing filament. Forms a capping structure, which prevents flagellin subunits (transported through the central channel of the flagellum) from leaking out without polymerization at the distal end.</text>
</comment>
<evidence type="ECO:0000256" key="4">
    <source>
        <dbReference type="ARBA" id="ARBA00023143"/>
    </source>
</evidence>
<dbReference type="InterPro" id="IPR010810">
    <property type="entry name" value="Flagellin_hook_IN_motif"/>
</dbReference>
<reference evidence="9" key="1">
    <citation type="journal article" date="2019" name="Int. J. Syst. Evol. Microbiol.">
        <title>The Global Catalogue of Microorganisms (GCM) 10K type strain sequencing project: providing services to taxonomists for standard genome sequencing and annotation.</title>
        <authorList>
            <consortium name="The Broad Institute Genomics Platform"/>
            <consortium name="The Broad Institute Genome Sequencing Center for Infectious Disease"/>
            <person name="Wu L."/>
            <person name="Ma J."/>
        </authorList>
    </citation>
    <scope>NUCLEOTIDE SEQUENCE [LARGE SCALE GENOMIC DNA]</scope>
    <source>
        <strain evidence="9">JCM 32226</strain>
    </source>
</reference>
<dbReference type="InterPro" id="IPR040026">
    <property type="entry name" value="FliD"/>
</dbReference>
<keyword evidence="8" id="KW-0966">Cell projection</keyword>
<dbReference type="Proteomes" id="UP001501321">
    <property type="component" value="Unassembled WGS sequence"/>
</dbReference>
<accession>A0ABP8Q4B1</accession>
<keyword evidence="5" id="KW-0964">Secreted</keyword>
<proteinExistence type="inferred from homology"/>
<evidence type="ECO:0000259" key="6">
    <source>
        <dbReference type="Pfam" id="PF02465"/>
    </source>
</evidence>
<evidence type="ECO:0000259" key="7">
    <source>
        <dbReference type="Pfam" id="PF07195"/>
    </source>
</evidence>
<dbReference type="PANTHER" id="PTHR30288">
    <property type="entry name" value="FLAGELLAR CAP/ASSEMBLY PROTEIN FLID"/>
    <property type="match status" value="1"/>
</dbReference>
<evidence type="ECO:0000256" key="3">
    <source>
        <dbReference type="ARBA" id="ARBA00023054"/>
    </source>
</evidence>
<keyword evidence="9" id="KW-1185">Reference proteome</keyword>
<evidence type="ECO:0000256" key="2">
    <source>
        <dbReference type="ARBA" id="ARBA00011255"/>
    </source>
</evidence>
<dbReference type="EMBL" id="BAABFC010000009">
    <property type="protein sequence ID" value="GAA4496714.1"/>
    <property type="molecule type" value="Genomic_DNA"/>
</dbReference>
<keyword evidence="4 5" id="KW-0975">Bacterial flagellum</keyword>
<evidence type="ECO:0000256" key="1">
    <source>
        <dbReference type="ARBA" id="ARBA00009764"/>
    </source>
</evidence>
<keyword evidence="8" id="KW-0969">Cilium</keyword>
<dbReference type="Pfam" id="PF02465">
    <property type="entry name" value="FliD_N"/>
    <property type="match status" value="1"/>
</dbReference>
<comment type="subcellular location">
    <subcellularLocation>
        <location evidence="5">Secreted</location>
    </subcellularLocation>
    <subcellularLocation>
        <location evidence="5">Bacterial flagellum</location>
    </subcellularLocation>
</comment>
<organism evidence="8 9">
    <name type="scientific">Pseudaeromonas paramecii</name>
    <dbReference type="NCBI Taxonomy" id="2138166"/>
    <lineage>
        <taxon>Bacteria</taxon>
        <taxon>Pseudomonadati</taxon>
        <taxon>Pseudomonadota</taxon>
        <taxon>Gammaproteobacteria</taxon>
        <taxon>Aeromonadales</taxon>
        <taxon>Aeromonadaceae</taxon>
        <taxon>Pseudaeromonas</taxon>
    </lineage>
</organism>
<evidence type="ECO:0000313" key="9">
    <source>
        <dbReference type="Proteomes" id="UP001501321"/>
    </source>
</evidence>
<dbReference type="RefSeq" id="WP_345011086.1">
    <property type="nucleotide sequence ID" value="NZ_BAABFC010000009.1"/>
</dbReference>
<dbReference type="Pfam" id="PF07196">
    <property type="entry name" value="Flagellin_IN"/>
    <property type="match status" value="1"/>
</dbReference>
<gene>
    <name evidence="8" type="primary">fliD</name>
    <name evidence="8" type="ORF">GCM10023095_12180</name>
</gene>
<protein>
    <recommendedName>
        <fullName evidence="5">Flagellar hook-associated protein 2</fullName>
        <shortName evidence="5">HAP2</shortName>
    </recommendedName>
    <alternativeName>
        <fullName evidence="5">Flagellar cap protein</fullName>
    </alternativeName>
</protein>
<evidence type="ECO:0000256" key="5">
    <source>
        <dbReference type="RuleBase" id="RU362066"/>
    </source>
</evidence>
<feature type="domain" description="Flagellar hook-associated protein 2 C-terminal" evidence="7">
    <location>
        <begin position="214"/>
        <end position="449"/>
    </location>
</feature>
<feature type="domain" description="Flagellar hook-associated protein 2 N-terminal" evidence="6">
    <location>
        <begin position="11"/>
        <end position="110"/>
    </location>
</feature>
<keyword evidence="3" id="KW-0175">Coiled coil</keyword>
<comment type="similarity">
    <text evidence="1 5">Belongs to the FliD family.</text>
</comment>